<sequence length="263" mass="29222">MNLREAADGGDLETVSDLLEGRYDSMRPEIVAAIGTARAWLDGDEGDELRRRLDLPAGAGQVTRERLAVDDQHVTRLVVTAPDGRSASVLLAHRAVLTELEHAIGLDAPRDEVMERGLHHDDPESQDWYRAIYSFTSDRNPTLSFEWAAVHIADERTGVRRFVADVLFFLLMAEPPFIDAAADLIRPRLALEDDSWALQNLLSAYTFHQRGPRPEVTAHAGHPDPRVRVVVAGALPANDPLLLQMRTDPDDRVRQVALFNAGM</sequence>
<keyword evidence="2" id="KW-1185">Reference proteome</keyword>
<evidence type="ECO:0000313" key="2">
    <source>
        <dbReference type="Proteomes" id="UP001519654"/>
    </source>
</evidence>
<evidence type="ECO:0000313" key="1">
    <source>
        <dbReference type="EMBL" id="MBU2662137.1"/>
    </source>
</evidence>
<protein>
    <recommendedName>
        <fullName evidence="3">HEAT repeat domain-containing protein</fullName>
    </recommendedName>
</protein>
<dbReference type="InterPro" id="IPR011989">
    <property type="entry name" value="ARM-like"/>
</dbReference>
<dbReference type="EMBL" id="JAHKKG010000001">
    <property type="protein sequence ID" value="MBU2662137.1"/>
    <property type="molecule type" value="Genomic_DNA"/>
</dbReference>
<dbReference type="Proteomes" id="UP001519654">
    <property type="component" value="Unassembled WGS sequence"/>
</dbReference>
<organism evidence="1 2">
    <name type="scientific">Paractinoplanes bogorensis</name>
    <dbReference type="NCBI Taxonomy" id="1610840"/>
    <lineage>
        <taxon>Bacteria</taxon>
        <taxon>Bacillati</taxon>
        <taxon>Actinomycetota</taxon>
        <taxon>Actinomycetes</taxon>
        <taxon>Micromonosporales</taxon>
        <taxon>Micromonosporaceae</taxon>
        <taxon>Paractinoplanes</taxon>
    </lineage>
</organism>
<dbReference type="InterPro" id="IPR016024">
    <property type="entry name" value="ARM-type_fold"/>
</dbReference>
<gene>
    <name evidence="1" type="ORF">KOI35_01320</name>
</gene>
<proteinExistence type="predicted"/>
<accession>A0ABS5YFP8</accession>
<dbReference type="Gene3D" id="1.25.10.10">
    <property type="entry name" value="Leucine-rich Repeat Variant"/>
    <property type="match status" value="1"/>
</dbReference>
<name>A0ABS5YFP8_9ACTN</name>
<comment type="caution">
    <text evidence="1">The sequence shown here is derived from an EMBL/GenBank/DDBJ whole genome shotgun (WGS) entry which is preliminary data.</text>
</comment>
<evidence type="ECO:0008006" key="3">
    <source>
        <dbReference type="Google" id="ProtNLM"/>
    </source>
</evidence>
<dbReference type="SUPFAM" id="SSF48371">
    <property type="entry name" value="ARM repeat"/>
    <property type="match status" value="1"/>
</dbReference>
<reference evidence="1 2" key="1">
    <citation type="submission" date="2021-06" db="EMBL/GenBank/DDBJ databases">
        <title>Actinoplanes lichenicola sp. nov., and Actinoplanes ovalisporus sp. nov., isolated from lichen in Thailand.</title>
        <authorList>
            <person name="Saeng-In P."/>
            <person name="Kanchanasin P."/>
            <person name="Yuki M."/>
            <person name="Kudo T."/>
            <person name="Ohkuma M."/>
            <person name="Phongsopitanun W."/>
            <person name="Tanasupawat S."/>
        </authorList>
    </citation>
    <scope>NUCLEOTIDE SEQUENCE [LARGE SCALE GENOMIC DNA]</scope>
    <source>
        <strain evidence="1 2">NBRC 110975</strain>
    </source>
</reference>
<dbReference type="RefSeq" id="WP_215784121.1">
    <property type="nucleotide sequence ID" value="NZ_JAHKKG010000001.1"/>
</dbReference>